<sequence length="1640" mass="175967">MRKLLIASQKGGVGKTTAAINLGAATALSGGKVLLVDADPLASIQHALALSPHDRAERLHSIGAESEAPIWRNIVPGLDVSTPYGDPNSPYHTLFEYLKLLRTPPFQGYDWILIDITPTIGSVQLRQLIENVDDLMLVIRAEPMAFRAVPTFLTIVRAVQDTGVDVNVCGIVLTLPPGEPLGGSWETELRRCFNRSLLPHAIPFDPEVGRASVLGKPVLVVNPQTPASTQYAALAQTLGLIASEQDVVDLFSHIPVTGIGLSQVSRIKPVIAAPSQITSAEVRALLGAPVDQIYQSLSGTMDRPAGKMPVYDDHLPKGSSLEGLQDTARLPKIEMHIPAGATSETVQRKDITVKNSDTNGVTEKNPGSRGHIGDVTFIAFSPDGRSLATASWDKTVKLWDVASGAELQTLRGHTGVVSSVAFSHSGELIASASWDKTVRLWNIKTGQQVSLCKGHSGVVTSVVFASQDEMIASGGWDKSVRLWQLNGQAVAVLQGHQRMVTCVAVSSDNQLTASGSWDKTLRLWPRVGGTPVVLKGHTGDVTCVAFSPDAQWIASGSLDHTVRLWDLDRNKELYVLRGHTGEVTAISFSPDGKYLASTSWDRTIRIWDVASGSLRYTMQGHEGVITGVAFAPDGNRLASCSLDRTARIWDVTQGKMLSSLAIQTSNEAKSTQATNVPRETPAPIPSILTDTKGVIDLPPIEQPPLPAKPTAPTPPPSKISKLTPPGLPRPNGRPAPVPLSEQPKPDEIVETWAAPPSTPLLSDIMGPSVLKSSIQPPKIEIPKPPPLPDFFPEKKPVLQQPATVVEPRTSSLPALPPLPTPIKTVRPTAKAVAYNAVAITLDDHTALAARDDGRIDIWNPTTGARLGSLVGHVGSVHAITCLIDLKHAVSAGEDGTVRIWNLRSFKEDALLQAHTAAVLALAVSPTENRLASASSDKTVVIWDLTTRENLLKIDNPQSAVTALAYSPDGRQLAFAGLDGVLTLADSASGKILRQWNAHDREIHALAFSIDGQSLASGAEDGIVKIWDAVTGEEWFALTGHDRPISAIQFSSEGSMIATGGWDGRIILWNSLIGHQIRVLGRHRAEVTGLTFHNGGKQLLSSSWDRTIRNWDPLNGGQILEISDEKISTFKLDLPPVPEFKLPPLPKTIEQETPDFNSTDKDNQPTDVLPIAGVLAPSPEEPLEATEPMEAPVAEIVPEAIAEHVPAPVAKEVTSTAVAELIGESAPLADRVNDSDPSMAIPALPLPEARLIADEFSASKVHSIKRIRPLEIPKAPATQEAIELMKEIPAQRSADAEEIPLSQLPDDSILKMGEPVDEEGVELHALPPAAPSKTLVKVEKQLLASAGADNATTLWDLADGSTHATLNGHTRDVMAVAFSSDARWLLTGSADESMRLWDVATSSLRYTFEGHFGEINAVAFSRDGRTLASGSWDMSIRLWDLPTGSCIGSLLNHRGAISCVIFSPDGKCLASGSWDKTVKIWDLLAGRELYTLRGHEKVVTCVSFSRDGRFLATGSWDNTVRIWDLEGGGAEFACLKGHTSTVSGVVFLPDGRRAVSSSWDKNVILWNIEDGTIIKTMTGHEDSIRSLSMSSDGTTLATAAWDGSIGLWDLSRGEERLFLTAPGRKVHAVAFAPCVIETIQS</sequence>
<dbReference type="RefSeq" id="WP_213496410.1">
    <property type="nucleotide sequence ID" value="NZ_CP074694.1"/>
</dbReference>
<feature type="repeat" description="WD" evidence="3">
    <location>
        <begin position="1037"/>
        <end position="1069"/>
    </location>
</feature>
<keyword evidence="1 3" id="KW-0853">WD repeat</keyword>
<protein>
    <submittedName>
        <fullName evidence="6">AAA family ATPase</fullName>
    </submittedName>
</protein>
<evidence type="ECO:0000256" key="1">
    <source>
        <dbReference type="ARBA" id="ARBA00022574"/>
    </source>
</evidence>
<dbReference type="Gene3D" id="2.130.10.10">
    <property type="entry name" value="YVTN repeat-like/Quinoprotein amine dehydrogenase"/>
    <property type="match status" value="8"/>
</dbReference>
<reference evidence="6" key="1">
    <citation type="submission" date="2021-05" db="EMBL/GenBank/DDBJ databases">
        <title>Complete genome sequence of the cellulolytic planctomycete Telmatocola sphagniphila SP2T and characterization of the first cellulase from planctomycetes.</title>
        <authorList>
            <person name="Rakitin A.L."/>
            <person name="Beletsky A.V."/>
            <person name="Naumoff D.G."/>
            <person name="Kulichevskaya I.S."/>
            <person name="Mardanov A.V."/>
            <person name="Ravin N.V."/>
            <person name="Dedysh S.N."/>
        </authorList>
    </citation>
    <scope>NUCLEOTIDE SEQUENCE</scope>
    <source>
        <strain evidence="6">SP2T</strain>
    </source>
</reference>
<feature type="region of interest" description="Disordered" evidence="4">
    <location>
        <begin position="665"/>
        <end position="684"/>
    </location>
</feature>
<gene>
    <name evidence="6" type="ORF">KIH39_24375</name>
</gene>
<dbReference type="Gene3D" id="3.40.50.300">
    <property type="entry name" value="P-loop containing nucleotide triphosphate hydrolases"/>
    <property type="match status" value="1"/>
</dbReference>
<dbReference type="Proteomes" id="UP000676194">
    <property type="component" value="Chromosome"/>
</dbReference>
<proteinExistence type="predicted"/>
<dbReference type="InterPro" id="IPR020472">
    <property type="entry name" value="WD40_PAC1"/>
</dbReference>
<dbReference type="InterPro" id="IPR019775">
    <property type="entry name" value="WD40_repeat_CS"/>
</dbReference>
<dbReference type="SUPFAM" id="SSF52540">
    <property type="entry name" value="P-loop containing nucleoside triphosphate hydrolases"/>
    <property type="match status" value="1"/>
</dbReference>
<feature type="repeat" description="WD" evidence="3">
    <location>
        <begin position="452"/>
        <end position="486"/>
    </location>
</feature>
<dbReference type="InterPro" id="IPR002586">
    <property type="entry name" value="CobQ/CobB/MinD/ParA_Nub-bd_dom"/>
</dbReference>
<feature type="repeat" description="WD" evidence="3">
    <location>
        <begin position="1449"/>
        <end position="1490"/>
    </location>
</feature>
<dbReference type="InterPro" id="IPR036322">
    <property type="entry name" value="WD40_repeat_dom_sf"/>
</dbReference>
<evidence type="ECO:0000256" key="2">
    <source>
        <dbReference type="ARBA" id="ARBA00022737"/>
    </source>
</evidence>
<dbReference type="EMBL" id="CP074694">
    <property type="protein sequence ID" value="QVL31935.1"/>
    <property type="molecule type" value="Genomic_DNA"/>
</dbReference>
<dbReference type="InterPro" id="IPR001680">
    <property type="entry name" value="WD40_rpt"/>
</dbReference>
<feature type="repeat" description="WD" evidence="3">
    <location>
        <begin position="911"/>
        <end position="952"/>
    </location>
</feature>
<feature type="repeat" description="WD" evidence="3">
    <location>
        <begin position="953"/>
        <end position="994"/>
    </location>
</feature>
<accession>A0A8E6B4C2</accession>
<dbReference type="SUPFAM" id="SSF50978">
    <property type="entry name" value="WD40 repeat-like"/>
    <property type="match status" value="3"/>
</dbReference>
<feature type="repeat" description="WD" evidence="3">
    <location>
        <begin position="618"/>
        <end position="659"/>
    </location>
</feature>
<evidence type="ECO:0000259" key="5">
    <source>
        <dbReference type="Pfam" id="PF01656"/>
    </source>
</evidence>
<evidence type="ECO:0000256" key="4">
    <source>
        <dbReference type="SAM" id="MobiDB-lite"/>
    </source>
</evidence>
<dbReference type="CDD" id="cd00200">
    <property type="entry name" value="WD40"/>
    <property type="match status" value="4"/>
</dbReference>
<dbReference type="KEGG" id="tsph:KIH39_24375"/>
<dbReference type="InterPro" id="IPR015943">
    <property type="entry name" value="WD40/YVTN_repeat-like_dom_sf"/>
</dbReference>
<feature type="repeat" description="WD" evidence="3">
    <location>
        <begin position="869"/>
        <end position="904"/>
    </location>
</feature>
<dbReference type="PROSITE" id="PS50294">
    <property type="entry name" value="WD_REPEATS_REGION"/>
    <property type="match status" value="18"/>
</dbReference>
<feature type="repeat" description="WD" evidence="3">
    <location>
        <begin position="576"/>
        <end position="617"/>
    </location>
</feature>
<feature type="compositionally biased region" description="Polar residues" evidence="4">
    <location>
        <begin position="665"/>
        <end position="677"/>
    </location>
</feature>
<feature type="repeat" description="WD" evidence="3">
    <location>
        <begin position="995"/>
        <end position="1036"/>
    </location>
</feature>
<feature type="domain" description="CobQ/CobB/MinD/ParA nucleotide binding" evidence="5">
    <location>
        <begin position="5"/>
        <end position="218"/>
    </location>
</feature>
<feature type="repeat" description="WD" evidence="3">
    <location>
        <begin position="1534"/>
        <end position="1575"/>
    </location>
</feature>
<feature type="repeat" description="WD" evidence="3">
    <location>
        <begin position="1491"/>
        <end position="1525"/>
    </location>
</feature>
<feature type="compositionally biased region" description="Pro residues" evidence="4">
    <location>
        <begin position="700"/>
        <end position="717"/>
    </location>
</feature>
<feature type="compositionally biased region" description="Pro residues" evidence="4">
    <location>
        <begin position="725"/>
        <end position="737"/>
    </location>
</feature>
<dbReference type="PANTHER" id="PTHR44129">
    <property type="entry name" value="WD REPEAT-CONTAINING PROTEIN POP1"/>
    <property type="match status" value="1"/>
</dbReference>
<dbReference type="PROSITE" id="PS00678">
    <property type="entry name" value="WD_REPEATS_1"/>
    <property type="match status" value="13"/>
</dbReference>
<feature type="repeat" description="WD" evidence="3">
    <location>
        <begin position="1576"/>
        <end position="1617"/>
    </location>
</feature>
<dbReference type="InterPro" id="IPR027417">
    <property type="entry name" value="P-loop_NTPase"/>
</dbReference>
<feature type="repeat" description="WD" evidence="3">
    <location>
        <begin position="1079"/>
        <end position="1111"/>
    </location>
</feature>
<evidence type="ECO:0000256" key="3">
    <source>
        <dbReference type="PROSITE-ProRule" id="PRU00221"/>
    </source>
</evidence>
<feature type="repeat" description="WD" evidence="3">
    <location>
        <begin position="410"/>
        <end position="451"/>
    </location>
</feature>
<keyword evidence="7" id="KW-1185">Reference proteome</keyword>
<dbReference type="SMART" id="SM00320">
    <property type="entry name" value="WD40"/>
    <property type="match status" value="21"/>
</dbReference>
<evidence type="ECO:0000313" key="6">
    <source>
        <dbReference type="EMBL" id="QVL31935.1"/>
    </source>
</evidence>
<keyword evidence="2" id="KW-0677">Repeat</keyword>
<organism evidence="6 7">
    <name type="scientific">Telmatocola sphagniphila</name>
    <dbReference type="NCBI Taxonomy" id="1123043"/>
    <lineage>
        <taxon>Bacteria</taxon>
        <taxon>Pseudomonadati</taxon>
        <taxon>Planctomycetota</taxon>
        <taxon>Planctomycetia</taxon>
        <taxon>Gemmatales</taxon>
        <taxon>Gemmataceae</taxon>
    </lineage>
</organism>
<feature type="repeat" description="WD" evidence="3">
    <location>
        <begin position="534"/>
        <end position="575"/>
    </location>
</feature>
<dbReference type="PRINTS" id="PR00320">
    <property type="entry name" value="GPROTEINBRPT"/>
</dbReference>
<dbReference type="InterPro" id="IPR050349">
    <property type="entry name" value="WD_LIS1/nudF_dynein_reg"/>
</dbReference>
<feature type="repeat" description="WD" evidence="3">
    <location>
        <begin position="493"/>
        <end position="524"/>
    </location>
</feature>
<dbReference type="PROSITE" id="PS50082">
    <property type="entry name" value="WD_REPEATS_2"/>
    <property type="match status" value="19"/>
</dbReference>
<name>A0A8E6B4C2_9BACT</name>
<dbReference type="CDD" id="cd02042">
    <property type="entry name" value="ParAB_family"/>
    <property type="match status" value="1"/>
</dbReference>
<evidence type="ECO:0000313" key="7">
    <source>
        <dbReference type="Proteomes" id="UP000676194"/>
    </source>
</evidence>
<dbReference type="Pfam" id="PF00400">
    <property type="entry name" value="WD40"/>
    <property type="match status" value="19"/>
</dbReference>
<feature type="repeat" description="WD" evidence="3">
    <location>
        <begin position="368"/>
        <end position="409"/>
    </location>
</feature>
<feature type="repeat" description="WD" evidence="3">
    <location>
        <begin position="1365"/>
        <end position="1406"/>
    </location>
</feature>
<feature type="repeat" description="WD" evidence="3">
    <location>
        <begin position="1407"/>
        <end position="1448"/>
    </location>
</feature>
<feature type="region of interest" description="Disordered" evidence="4">
    <location>
        <begin position="694"/>
        <end position="743"/>
    </location>
</feature>
<dbReference type="Pfam" id="PF01656">
    <property type="entry name" value="CbiA"/>
    <property type="match status" value="1"/>
</dbReference>